<dbReference type="InterPro" id="IPR022310">
    <property type="entry name" value="NAD/GMP_synthase"/>
</dbReference>
<dbReference type="GO" id="GO:0009435">
    <property type="term" value="P:NAD+ biosynthetic process"/>
    <property type="evidence" value="ECO:0007669"/>
    <property type="project" value="UniProtKB-UniRule"/>
</dbReference>
<keyword evidence="11" id="KW-1185">Reference proteome</keyword>
<feature type="domain" description="CN hydrolase" evidence="9">
    <location>
        <begin position="1"/>
        <end position="237"/>
    </location>
</feature>
<dbReference type="InterPro" id="IPR036526">
    <property type="entry name" value="C-N_Hydrolase_sf"/>
</dbReference>
<dbReference type="InterPro" id="IPR003010">
    <property type="entry name" value="C-N_Hydrolase"/>
</dbReference>
<sequence>MKIALAQLNYTIGDIEGNKSKIIGAVERAKSEGADLVVFAEQALSGTPALDLLCKTTFIELCEEALDEIASHCGRIAAVVGVPVLTECGTVSAAAVIQHGEVERCISKRFITARREMGFLVQGSGCETITICGERVAVIVGDDLSRTSNFDKSVDLILSINARRFGKGMMTYRYNTMHDLAYVESKRIMLINQVGGSTEIVYDGTSAVVGADGQIELLMKSFEEDFAIFDTRAEHEPIAVPYTTYKDRTRMVYSAAVCGLHDYFGKNGYAKAAIGLSGGIDSAVVACLAVDALGRENVKALLMPSQFSSDHSVVDARELADNLGIAYDVVPITEAYKAVVDTMKPVIGGTAFDATEENIQARLRTVMLMALQNKCGYILLNSSNKSENALGFCTLYGDTAGAFSVTGDLYKGEIYYLARYINKLHDDVIPDSILTKEPSSELHPGQKDSDILPPYEVVDAILFRMIEEGQHREEIVNAGFDAEVVEKIHQMLMRNEKKRYQFPPVLRLSACAFGHERILPLTNKYGD</sequence>
<evidence type="ECO:0000256" key="7">
    <source>
        <dbReference type="PIRNR" id="PIRNR006630"/>
    </source>
</evidence>
<dbReference type="SUPFAM" id="SSF56317">
    <property type="entry name" value="Carbon-nitrogen hydrolase"/>
    <property type="match status" value="1"/>
</dbReference>
<dbReference type="GO" id="GO:0004359">
    <property type="term" value="F:glutaminase activity"/>
    <property type="evidence" value="ECO:0007669"/>
    <property type="project" value="InterPro"/>
</dbReference>
<dbReference type="PANTHER" id="PTHR23090:SF9">
    <property type="entry name" value="GLUTAMINE-DEPENDENT NAD(+) SYNTHETASE"/>
    <property type="match status" value="1"/>
</dbReference>
<dbReference type="GeneID" id="78340961"/>
<dbReference type="SUPFAM" id="SSF52402">
    <property type="entry name" value="Adenine nucleotide alpha hydrolases-like"/>
    <property type="match status" value="1"/>
</dbReference>
<dbReference type="InterPro" id="IPR014445">
    <property type="entry name" value="Gln-dep_NAD_synthase"/>
</dbReference>
<dbReference type="PROSITE" id="PS50263">
    <property type="entry name" value="CN_HYDROLASE"/>
    <property type="match status" value="1"/>
</dbReference>
<dbReference type="GO" id="GO:0005524">
    <property type="term" value="F:ATP binding"/>
    <property type="evidence" value="ECO:0007669"/>
    <property type="project" value="UniProtKB-UniRule"/>
</dbReference>
<dbReference type="AlphaFoldDB" id="A0A4Y1WQG6"/>
<dbReference type="EMBL" id="AP019735">
    <property type="protein sequence ID" value="BBL02925.1"/>
    <property type="molecule type" value="Genomic_DNA"/>
</dbReference>
<dbReference type="Gene3D" id="3.40.50.620">
    <property type="entry name" value="HUPs"/>
    <property type="match status" value="1"/>
</dbReference>
<dbReference type="NCBIfam" id="NF010588">
    <property type="entry name" value="PRK13981.1"/>
    <property type="match status" value="1"/>
</dbReference>
<organism evidence="10 11">
    <name type="scientific">Alistipes communis</name>
    <dbReference type="NCBI Taxonomy" id="2585118"/>
    <lineage>
        <taxon>Bacteria</taxon>
        <taxon>Pseudomonadati</taxon>
        <taxon>Bacteroidota</taxon>
        <taxon>Bacteroidia</taxon>
        <taxon>Bacteroidales</taxon>
        <taxon>Rikenellaceae</taxon>
        <taxon>Alistipes</taxon>
    </lineage>
</organism>
<evidence type="ECO:0000259" key="9">
    <source>
        <dbReference type="PROSITE" id="PS50263"/>
    </source>
</evidence>
<keyword evidence="6 7" id="KW-0520">NAD</keyword>
<protein>
    <recommendedName>
        <fullName evidence="7">Glutamine-dependent NAD(+) synthetase</fullName>
        <ecNumber evidence="7">6.3.5.1</ecNumber>
    </recommendedName>
    <alternativeName>
        <fullName evidence="7">NAD(+) synthase [glutamine-hydrolyzing]</fullName>
    </alternativeName>
</protein>
<dbReference type="PIRSF" id="PIRSF006630">
    <property type="entry name" value="NADS_GAT"/>
    <property type="match status" value="1"/>
</dbReference>
<keyword evidence="4 7" id="KW-0547">Nucleotide-binding</keyword>
<evidence type="ECO:0000313" key="10">
    <source>
        <dbReference type="EMBL" id="BBL02925.1"/>
    </source>
</evidence>
<dbReference type="CDD" id="cd07570">
    <property type="entry name" value="GAT_Gln-NAD-synth"/>
    <property type="match status" value="1"/>
</dbReference>
<dbReference type="EC" id="6.3.5.1" evidence="7"/>
<evidence type="ECO:0000256" key="6">
    <source>
        <dbReference type="ARBA" id="ARBA00023027"/>
    </source>
</evidence>
<comment type="similarity">
    <text evidence="8">Belongs to the NAD synthetase family.</text>
</comment>
<dbReference type="CDD" id="cd00553">
    <property type="entry name" value="NAD_synthase"/>
    <property type="match status" value="1"/>
</dbReference>
<evidence type="ECO:0000256" key="1">
    <source>
        <dbReference type="ARBA" id="ARBA00005188"/>
    </source>
</evidence>
<dbReference type="Gene3D" id="3.60.110.10">
    <property type="entry name" value="Carbon-nitrogen hydrolase"/>
    <property type="match status" value="1"/>
</dbReference>
<dbReference type="GO" id="GO:0005737">
    <property type="term" value="C:cytoplasm"/>
    <property type="evidence" value="ECO:0007669"/>
    <property type="project" value="InterPro"/>
</dbReference>
<accession>A0A4Y1WQG6</accession>
<keyword evidence="5 7" id="KW-0067">ATP-binding</keyword>
<dbReference type="InterPro" id="IPR003694">
    <property type="entry name" value="NAD_synthase"/>
</dbReference>
<comment type="similarity">
    <text evidence="2 7">In the C-terminal section; belongs to the NAD synthetase family.</text>
</comment>
<evidence type="ECO:0000256" key="3">
    <source>
        <dbReference type="ARBA" id="ARBA00022598"/>
    </source>
</evidence>
<gene>
    <name evidence="10" type="ORF">A5CBH24_02380</name>
</gene>
<evidence type="ECO:0000256" key="4">
    <source>
        <dbReference type="ARBA" id="ARBA00022741"/>
    </source>
</evidence>
<reference evidence="11" key="1">
    <citation type="submission" date="2019-06" db="EMBL/GenBank/DDBJ databases">
        <title>Alistipes onderdonkii subsp. vulgaris subsp. nov., Alistipes dispar sp. nov. and Alistipes communis sp. nov., isolated from human faeces, and creation of Alistipes onderdonkii subsp. onderdonkii subsp. nov.</title>
        <authorList>
            <person name="Sakamoto M."/>
            <person name="Ikeyama N."/>
            <person name="Ogata Y."/>
            <person name="Suda W."/>
            <person name="Iino T."/>
            <person name="Hattori M."/>
            <person name="Ohkuma M."/>
        </authorList>
    </citation>
    <scope>NUCLEOTIDE SEQUENCE [LARGE SCALE GENOMIC DNA]</scope>
    <source>
        <strain evidence="11">5CBH24</strain>
    </source>
</reference>
<evidence type="ECO:0000256" key="2">
    <source>
        <dbReference type="ARBA" id="ARBA00007145"/>
    </source>
</evidence>
<dbReference type="OrthoDB" id="9803818at2"/>
<evidence type="ECO:0000256" key="8">
    <source>
        <dbReference type="RuleBase" id="RU003811"/>
    </source>
</evidence>
<comment type="pathway">
    <text evidence="1 7">Cofactor biosynthesis; NAD(+) biosynthesis; NAD(+) from deamido-NAD(+) (L-Gln route): step 1/1.</text>
</comment>
<comment type="catalytic activity">
    <reaction evidence="7">
        <text>deamido-NAD(+) + L-glutamine + ATP + H2O = L-glutamate + AMP + diphosphate + NAD(+) + H(+)</text>
        <dbReference type="Rhea" id="RHEA:24384"/>
        <dbReference type="ChEBI" id="CHEBI:15377"/>
        <dbReference type="ChEBI" id="CHEBI:15378"/>
        <dbReference type="ChEBI" id="CHEBI:29985"/>
        <dbReference type="ChEBI" id="CHEBI:30616"/>
        <dbReference type="ChEBI" id="CHEBI:33019"/>
        <dbReference type="ChEBI" id="CHEBI:57540"/>
        <dbReference type="ChEBI" id="CHEBI:58359"/>
        <dbReference type="ChEBI" id="CHEBI:58437"/>
        <dbReference type="ChEBI" id="CHEBI:456215"/>
        <dbReference type="EC" id="6.3.5.1"/>
    </reaction>
</comment>
<evidence type="ECO:0000313" key="11">
    <source>
        <dbReference type="Proteomes" id="UP000318946"/>
    </source>
</evidence>
<dbReference type="InterPro" id="IPR014729">
    <property type="entry name" value="Rossmann-like_a/b/a_fold"/>
</dbReference>
<dbReference type="Pfam" id="PF02540">
    <property type="entry name" value="NAD_synthase"/>
    <property type="match status" value="1"/>
</dbReference>
<dbReference type="KEGG" id="acou:A5CBH24_02380"/>
<name>A0A4Y1WQG6_9BACT</name>
<evidence type="ECO:0000256" key="5">
    <source>
        <dbReference type="ARBA" id="ARBA00022840"/>
    </source>
</evidence>
<dbReference type="Pfam" id="PF00795">
    <property type="entry name" value="CN_hydrolase"/>
    <property type="match status" value="1"/>
</dbReference>
<dbReference type="PANTHER" id="PTHR23090">
    <property type="entry name" value="NH 3 /GLUTAMINE-DEPENDENT NAD + SYNTHETASE"/>
    <property type="match status" value="1"/>
</dbReference>
<dbReference type="NCBIfam" id="TIGR00552">
    <property type="entry name" value="nadE"/>
    <property type="match status" value="1"/>
</dbReference>
<dbReference type="UniPathway" id="UPA00253">
    <property type="reaction ID" value="UER00334"/>
</dbReference>
<keyword evidence="3 7" id="KW-0436">Ligase</keyword>
<proteinExistence type="inferred from homology"/>
<dbReference type="RefSeq" id="WP_141411929.1">
    <property type="nucleotide sequence ID" value="NZ_AP019735.1"/>
</dbReference>
<dbReference type="GO" id="GO:0003952">
    <property type="term" value="F:NAD+ synthase (glutamine-hydrolyzing) activity"/>
    <property type="evidence" value="ECO:0007669"/>
    <property type="project" value="UniProtKB-UniRule"/>
</dbReference>
<dbReference type="Proteomes" id="UP000318946">
    <property type="component" value="Chromosome"/>
</dbReference>
<dbReference type="FunFam" id="3.40.50.620:FF:000106">
    <property type="entry name" value="Glutamine-dependent NAD(+) synthetase"/>
    <property type="match status" value="1"/>
</dbReference>